<organism evidence="2 3">
    <name type="scientific">Glycomyces paridis</name>
    <dbReference type="NCBI Taxonomy" id="2126555"/>
    <lineage>
        <taxon>Bacteria</taxon>
        <taxon>Bacillati</taxon>
        <taxon>Actinomycetota</taxon>
        <taxon>Actinomycetes</taxon>
        <taxon>Glycomycetales</taxon>
        <taxon>Glycomycetaceae</taxon>
        <taxon>Glycomyces</taxon>
    </lineage>
</organism>
<dbReference type="OrthoDB" id="9769453at2"/>
<dbReference type="PIRSF" id="PIRSF004729">
    <property type="entry name" value="MutL"/>
    <property type="match status" value="1"/>
</dbReference>
<feature type="compositionally biased region" description="Basic and acidic residues" evidence="1">
    <location>
        <begin position="311"/>
        <end position="329"/>
    </location>
</feature>
<accession>A0A4S8PLD3</accession>
<protein>
    <submittedName>
        <fullName evidence="2">Glutamate mutase</fullName>
    </submittedName>
</protein>
<dbReference type="RefSeq" id="WP_136528777.1">
    <property type="nucleotide sequence ID" value="NZ_STGX01000003.1"/>
</dbReference>
<dbReference type="InterPro" id="IPR006230">
    <property type="entry name" value="MutL"/>
</dbReference>
<evidence type="ECO:0000256" key="1">
    <source>
        <dbReference type="SAM" id="MobiDB-lite"/>
    </source>
</evidence>
<sequence length="451" mass="45848">MTAAIVCADVGSTYTKAAAVDADTGALLGTASYPTTLATDVMDGLRIAIDAAVPKGANVIDTLVCSSAGGGLRLAVIGNEPLVTARAAYRAGLSAGARVVDVRAGSLTAGDFAALGASRPDVVLLAGGTDGGDETALRAHAESLAASASERHGLRTPVVLAGNTNAAAEVTALLTAAGIPVTAVANVLPRIGTLDPLPARTALRDVFLRHVIAGKHLSASADFTAMVKAATPDAVLTGVELLAEHTGDLLVIDVGGATTDVYSVLTPDAELQGPRAEVAGTAWRSRTVEGDLGVRHTAVGIAEAADEEDLATDRDLSDAARRRGADPAFRADTDRERAFDRELSALAARIAVRRHARGERIGGPTEPLRGGKDLAAVGLVVGSGGVLRRDPSAADRLREAVGADTSGGVRPPKGARFAVDADYRLAPAGLLAANGRRDLAERLLRGAPAFF</sequence>
<dbReference type="AlphaFoldDB" id="A0A4S8PLD3"/>
<name>A0A4S8PLD3_9ACTN</name>
<reference evidence="2 3" key="1">
    <citation type="journal article" date="2018" name="Int. J. Syst. Evol. Microbiol.">
        <title>Glycomyces paridis sp. nov., isolated from the medicinal plant Paris polyphylla.</title>
        <authorList>
            <person name="Fang X.M."/>
            <person name="Bai J.L."/>
            <person name="Su J."/>
            <person name="Zhao L.L."/>
            <person name="Liu H.Y."/>
            <person name="Ma B.P."/>
            <person name="Zhang Y.Q."/>
            <person name="Yu L.Y."/>
        </authorList>
    </citation>
    <scope>NUCLEOTIDE SEQUENCE [LARGE SCALE GENOMIC DNA]</scope>
    <source>
        <strain evidence="2 3">CPCC 204357</strain>
    </source>
</reference>
<proteinExistence type="predicted"/>
<dbReference type="EMBL" id="STGX01000003">
    <property type="protein sequence ID" value="THV30911.1"/>
    <property type="molecule type" value="Genomic_DNA"/>
</dbReference>
<dbReference type="NCBIfam" id="TIGR01319">
    <property type="entry name" value="glmL_fam"/>
    <property type="match status" value="1"/>
</dbReference>
<comment type="caution">
    <text evidence="2">The sequence shown here is derived from an EMBL/GenBank/DDBJ whole genome shotgun (WGS) entry which is preliminary data.</text>
</comment>
<dbReference type="Proteomes" id="UP000305792">
    <property type="component" value="Unassembled WGS sequence"/>
</dbReference>
<gene>
    <name evidence="2" type="ORF">E9998_05955</name>
</gene>
<keyword evidence="3" id="KW-1185">Reference proteome</keyword>
<evidence type="ECO:0000313" key="3">
    <source>
        <dbReference type="Proteomes" id="UP000305792"/>
    </source>
</evidence>
<dbReference type="Pfam" id="PF13941">
    <property type="entry name" value="MutL"/>
    <property type="match status" value="1"/>
</dbReference>
<evidence type="ECO:0000313" key="2">
    <source>
        <dbReference type="EMBL" id="THV30911.1"/>
    </source>
</evidence>
<feature type="region of interest" description="Disordered" evidence="1">
    <location>
        <begin position="306"/>
        <end position="329"/>
    </location>
</feature>